<dbReference type="STRING" id="1047168.A0A0F4G7R0"/>
<dbReference type="AlphaFoldDB" id="A0A0F4G7R0"/>
<dbReference type="EMBL" id="LAFY01004280">
    <property type="protein sequence ID" value="KJX93408.1"/>
    <property type="molecule type" value="Genomic_DNA"/>
</dbReference>
<comment type="caution">
    <text evidence="3">The sequence shown here is derived from an EMBL/GenBank/DDBJ whole genome shotgun (WGS) entry which is preliminary data.</text>
</comment>
<gene>
    <name evidence="3" type="ORF">TI39_contig4321g00009</name>
</gene>
<dbReference type="GO" id="GO:0050482">
    <property type="term" value="P:arachidonate secretion"/>
    <property type="evidence" value="ECO:0007669"/>
    <property type="project" value="InterPro"/>
</dbReference>
<reference evidence="3 4" key="1">
    <citation type="submission" date="2015-03" db="EMBL/GenBank/DDBJ databases">
        <title>RNA-seq based gene annotation and comparative genomics of four Zymoseptoria species reveal species-specific pathogenicity related genes and transposable element activity.</title>
        <authorList>
            <person name="Grandaubert J."/>
            <person name="Bhattacharyya A."/>
            <person name="Stukenbrock E.H."/>
        </authorList>
    </citation>
    <scope>NUCLEOTIDE SEQUENCE [LARGE SCALE GENOMIC DNA]</scope>
    <source>
        <strain evidence="3 4">Zb18110</strain>
    </source>
</reference>
<accession>A0A0F4G7R0</accession>
<dbReference type="Gene3D" id="1.20.90.10">
    <property type="entry name" value="Phospholipase A2 domain"/>
    <property type="match status" value="1"/>
</dbReference>
<feature type="region of interest" description="Disordered" evidence="1">
    <location>
        <begin position="16"/>
        <end position="40"/>
    </location>
</feature>
<proteinExistence type="predicted"/>
<dbReference type="OrthoDB" id="3935740at2759"/>
<evidence type="ECO:0000259" key="2">
    <source>
        <dbReference type="PROSITE" id="PS50948"/>
    </source>
</evidence>
<evidence type="ECO:0000313" key="4">
    <source>
        <dbReference type="Proteomes" id="UP000033647"/>
    </source>
</evidence>
<sequence length="773" mass="81502">MSSLATSVTTSVTTTAATSSSTTARSTTTSTTSAAPLPSGVCNASGNEGTDLTPVASIKEATALTPAGCLARCKLRSTCQAFAVDDTTCYLYNKALDGNFGYDPSSKKIFYDAGCSIATTSSSRTTSTTTLDTSGTTTSRTTSSPEAVTSDSTSSTTITTTTETVVFPTDDPSFEDTIVSYEDFTLDAVDMGVSPVTGLFADPALQAPAPCVLNPTDPKALFELLTNGGMPLIANAAVNSLGPLPSPTSEAAANALGPPEDFQVPQFFFQQPADAPEGLYDILIVAPTPKYVARAANGDVVLTDSSTGAAGQIVNERKLYTTIFGVSCQGFLSITQDGQPYTATTDKVKTTIVAGSDGGKSMMTLPVAPIPSSRRRRRSLWNEGSAPRCPKNPDYLTGQVRVQYPPVREPASNGCGGAASAAFVPNFSFGGCCSRHDLCYDDCKHGNFENCNNEFHSCMRGQGCESLNHWYTWAFYLTCLKTADFYYWTVTGDAARGAFNDATKDRCECKCPNNLALCSTGGQYACTDIFGSDSSNCGACGRTCPPRASCGGGKCVCPIDTCGNRCTDFQSSPTNCGSCGNKCASGYCYKGQCYDPPPGSCIATNGIKNGDFVKGSEGWTFSDPSSTSVRNDDPGASDGSSLRIAWSTEDYNTQASFETEVRVCPGTDYDLTFLWRRGFSFDSCQVAFTVGDRQVFSQPLPLFTASGDWLNPGPVGVSAFQAGQSGVRQTSASSRNLYVTLKGTVSCTYRTFFLTSRGVRTTALFDSFALTAV</sequence>
<dbReference type="Proteomes" id="UP000033647">
    <property type="component" value="Unassembled WGS sequence"/>
</dbReference>
<feature type="region of interest" description="Disordered" evidence="1">
    <location>
        <begin position="120"/>
        <end position="156"/>
    </location>
</feature>
<dbReference type="SUPFAM" id="SSF48619">
    <property type="entry name" value="Phospholipase A2, PLA2"/>
    <property type="match status" value="1"/>
</dbReference>
<keyword evidence="4" id="KW-1185">Reference proteome</keyword>
<name>A0A0F4G7R0_9PEZI</name>
<dbReference type="PROSITE" id="PS50948">
    <property type="entry name" value="PAN"/>
    <property type="match status" value="1"/>
</dbReference>
<protein>
    <recommendedName>
        <fullName evidence="2">Apple domain-containing protein</fullName>
    </recommendedName>
</protein>
<dbReference type="InterPro" id="IPR036444">
    <property type="entry name" value="PLipase_A2_dom_sf"/>
</dbReference>
<dbReference type="GO" id="GO:0004623">
    <property type="term" value="F:phospholipase A2 activity"/>
    <property type="evidence" value="ECO:0007669"/>
    <property type="project" value="InterPro"/>
</dbReference>
<dbReference type="Gene3D" id="2.60.120.260">
    <property type="entry name" value="Galactose-binding domain-like"/>
    <property type="match status" value="1"/>
</dbReference>
<evidence type="ECO:0000313" key="3">
    <source>
        <dbReference type="EMBL" id="KJX93408.1"/>
    </source>
</evidence>
<feature type="compositionally biased region" description="Low complexity" evidence="1">
    <location>
        <begin position="16"/>
        <end position="35"/>
    </location>
</feature>
<evidence type="ECO:0000256" key="1">
    <source>
        <dbReference type="SAM" id="MobiDB-lite"/>
    </source>
</evidence>
<organism evidence="3 4">
    <name type="scientific">Zymoseptoria brevis</name>
    <dbReference type="NCBI Taxonomy" id="1047168"/>
    <lineage>
        <taxon>Eukaryota</taxon>
        <taxon>Fungi</taxon>
        <taxon>Dikarya</taxon>
        <taxon>Ascomycota</taxon>
        <taxon>Pezizomycotina</taxon>
        <taxon>Dothideomycetes</taxon>
        <taxon>Dothideomycetidae</taxon>
        <taxon>Mycosphaerellales</taxon>
        <taxon>Mycosphaerellaceae</taxon>
        <taxon>Zymoseptoria</taxon>
    </lineage>
</organism>
<dbReference type="GO" id="GO:0006644">
    <property type="term" value="P:phospholipid metabolic process"/>
    <property type="evidence" value="ECO:0007669"/>
    <property type="project" value="InterPro"/>
</dbReference>
<feature type="domain" description="Apple" evidence="2">
    <location>
        <begin position="42"/>
        <end position="115"/>
    </location>
</feature>
<dbReference type="InterPro" id="IPR003609">
    <property type="entry name" value="Pan_app"/>
</dbReference>